<evidence type="ECO:0000256" key="4">
    <source>
        <dbReference type="SAM" id="MobiDB-lite"/>
    </source>
</evidence>
<dbReference type="InterPro" id="IPR047252">
    <property type="entry name" value="TP53BP1-like"/>
</dbReference>
<dbReference type="Pfam" id="PF00533">
    <property type="entry name" value="BRCT"/>
    <property type="match status" value="1"/>
</dbReference>
<dbReference type="GO" id="GO:0000213">
    <property type="term" value="F:tRNA-intron lyase activity"/>
    <property type="evidence" value="ECO:0007669"/>
    <property type="project" value="UniProtKB-EC"/>
</dbReference>
<feature type="compositionally biased region" description="Polar residues" evidence="4">
    <location>
        <begin position="543"/>
        <end position="556"/>
    </location>
</feature>
<dbReference type="GO" id="GO:0045944">
    <property type="term" value="P:positive regulation of transcription by RNA polymerase II"/>
    <property type="evidence" value="ECO:0007669"/>
    <property type="project" value="TreeGrafter"/>
</dbReference>
<reference evidence="6" key="1">
    <citation type="submission" date="2023-06" db="EMBL/GenBank/DDBJ databases">
        <title>Conoideocrella luteorostrata (Hypocreales: Clavicipitaceae), a potential biocontrol fungus for elongate hemlock scale in United States Christmas tree production areas.</title>
        <authorList>
            <person name="Barrett H."/>
            <person name="Lovett B."/>
            <person name="Macias A.M."/>
            <person name="Stajich J.E."/>
            <person name="Kasson M.T."/>
        </authorList>
    </citation>
    <scope>NUCLEOTIDE SEQUENCE</scope>
    <source>
        <strain evidence="6">ARSEF 14590</strain>
    </source>
</reference>
<comment type="caution">
    <text evidence="6">The sequence shown here is derived from an EMBL/GenBank/DDBJ whole genome shotgun (WGS) entry which is preliminary data.</text>
</comment>
<dbReference type="PROSITE" id="PS50172">
    <property type="entry name" value="BRCT"/>
    <property type="match status" value="1"/>
</dbReference>
<dbReference type="SUPFAM" id="SSF52113">
    <property type="entry name" value="BRCT domain"/>
    <property type="match status" value="1"/>
</dbReference>
<feature type="compositionally biased region" description="Basic and acidic residues" evidence="4">
    <location>
        <begin position="267"/>
        <end position="276"/>
    </location>
</feature>
<dbReference type="CDD" id="cd17745">
    <property type="entry name" value="BRCT_p53bp1_rpt1"/>
    <property type="match status" value="1"/>
</dbReference>
<dbReference type="GO" id="GO:0000077">
    <property type="term" value="P:DNA damage checkpoint signaling"/>
    <property type="evidence" value="ECO:0007669"/>
    <property type="project" value="TreeGrafter"/>
</dbReference>
<gene>
    <name evidence="6" type="primary">RAD9</name>
    <name evidence="6" type="ORF">QQS21_003087</name>
</gene>
<protein>
    <submittedName>
        <fullName evidence="6">Radiation sensitive protein rad9</fullName>
        <ecNumber evidence="6">4.6.1.16</ecNumber>
    </submittedName>
</protein>
<feature type="region of interest" description="Disordered" evidence="4">
    <location>
        <begin position="256"/>
        <end position="293"/>
    </location>
</feature>
<evidence type="ECO:0000313" key="7">
    <source>
        <dbReference type="Proteomes" id="UP001251528"/>
    </source>
</evidence>
<feature type="compositionally biased region" description="Polar residues" evidence="4">
    <location>
        <begin position="52"/>
        <end position="65"/>
    </location>
</feature>
<keyword evidence="6" id="KW-0456">Lyase</keyword>
<accession>A0AAJ0CU32</accession>
<dbReference type="GO" id="GO:0042393">
    <property type="term" value="F:histone binding"/>
    <property type="evidence" value="ECO:0007669"/>
    <property type="project" value="TreeGrafter"/>
</dbReference>
<feature type="compositionally biased region" description="Basic and acidic residues" evidence="4">
    <location>
        <begin position="518"/>
        <end position="535"/>
    </location>
</feature>
<dbReference type="PANTHER" id="PTHR15321:SF3">
    <property type="entry name" value="TP53-BINDING PROTEIN 1"/>
    <property type="match status" value="1"/>
</dbReference>
<feature type="compositionally biased region" description="Basic and acidic residues" evidence="4">
    <location>
        <begin position="559"/>
        <end position="568"/>
    </location>
</feature>
<dbReference type="Proteomes" id="UP001251528">
    <property type="component" value="Unassembled WGS sequence"/>
</dbReference>
<comment type="subcellular location">
    <subcellularLocation>
        <location evidence="1">Nucleus</location>
    </subcellularLocation>
</comment>
<feature type="compositionally biased region" description="Polar residues" evidence="4">
    <location>
        <begin position="214"/>
        <end position="228"/>
    </location>
</feature>
<dbReference type="InterPro" id="IPR036420">
    <property type="entry name" value="BRCT_dom_sf"/>
</dbReference>
<proteinExistence type="predicted"/>
<name>A0AAJ0CU32_9HYPO</name>
<feature type="compositionally biased region" description="Basic and acidic residues" evidence="4">
    <location>
        <begin position="434"/>
        <end position="444"/>
    </location>
</feature>
<keyword evidence="7" id="KW-1185">Reference proteome</keyword>
<feature type="compositionally biased region" description="Polar residues" evidence="4">
    <location>
        <begin position="725"/>
        <end position="760"/>
    </location>
</feature>
<feature type="domain" description="BRCT" evidence="5">
    <location>
        <begin position="849"/>
        <end position="971"/>
    </location>
</feature>
<sequence>MRFTSAAHAEKATVEGTNESQDSQAILDAHKAEFGVGTQMSSSPPHGRFKASNASPQWQGASTDWPQKPNLLPVPVAQTETRSPASATKVRCYPGINKDDSADNPVPPKKQTSTAGSGVLTNATVNEPQIDGMHDQVELPDTAPPVEGEFYRDDTDGVTAQTDHAAQQPLVNTAERPLLLANCGQDVPPKKMDVSQQTPTQVNDDRDYTTFCEQLPSSPTDNYTQPITNDEPRTLNPDDTGAVNFGNLSEVIRPSSQVSEDGGFENTRGEWRRPDDTSQLISNPEFTPYKPQDYPPETPALPKNPFQTKGNGVVPFGGTQLFGQTQMLSSAMKLASPTSSRPSPHVLLNSISPNIMETSPLKNRANVSSPTDIRTSSPTRLHEVPATLLKDKTLSNVAEETPRSQRDELIPESPTYQTPMPSVVQKSVPIAHYEPMKHSQERKTSNRKPRQPRMFMESDSDSDDAVQKLERRKRVERKRAAAAEEMAKVSFMRTQRRLSDELPGKKRRKIDTAINCDEDLHKQDGQAQEFVRDSQRVVPESTELPSTESTKATASSGEAEIKAQKLEETTVNAQQPDPEPLEEEMIPATSPVRSSPAIYRRDAPSASEPELPTLRRGGTEQEQDGSDSSSLPPVRRRSHRTYGRMGRTRLAVVSSADGAETENQTPEEQPRPIEISNEVNQTAQNAEDASKPNDMPTSSYSEPPIPMGTRSRRGEAKMLTPRPPSATNLRFATSSSLTNLSGTPVPSSKTTPGTQNSPVSDRTESVKPISPDAGARTLRTRTRHAASSESPQAINKTMRLSRRSLRMDSDSTDDLRCSPSATALDRSTAYSKSGRSFRTSLGPLGPASRTRRLFDGMVFALSFSEKQTQRTKLEAKITQAGGTILHEGFQELFEPSGLAQSTNTSLDDGESPLKLAKANDECGFTAVIADAHSRKAKYMQALALGLPCLAPQWAHMCLKKGEIVDWMPYLLCAGASQVLGNAIRSRGLLPYPAMEASLADILETRDRFLHDKKLLIVMDQKKSRKETKQHYLFLALALGPSVVSRVSTVQKAGEAVRLAEQGGSPFGWVYMDPSMGTIESILAAAQETGKKKRKSVAAEPVGQNLCILTDELMIQSLILGRMVEAGEMD</sequence>
<evidence type="ECO:0000313" key="6">
    <source>
        <dbReference type="EMBL" id="KAK2608401.1"/>
    </source>
</evidence>
<feature type="region of interest" description="Disordered" evidence="4">
    <location>
        <begin position="96"/>
        <end position="117"/>
    </location>
</feature>
<dbReference type="InterPro" id="IPR047249">
    <property type="entry name" value="BRCT_p53bp1-like_rpt1"/>
</dbReference>
<feature type="compositionally biased region" description="Basic and acidic residues" evidence="4">
    <location>
        <begin position="400"/>
        <end position="409"/>
    </location>
</feature>
<dbReference type="InterPro" id="IPR001357">
    <property type="entry name" value="BRCT_dom"/>
</dbReference>
<feature type="region of interest" description="Disordered" evidence="4">
    <location>
        <begin position="392"/>
        <end position="479"/>
    </location>
</feature>
<feature type="compositionally biased region" description="Polar residues" evidence="4">
    <location>
        <begin position="15"/>
        <end position="24"/>
    </location>
</feature>
<dbReference type="Gene3D" id="3.40.50.10190">
    <property type="entry name" value="BRCT domain"/>
    <property type="match status" value="1"/>
</dbReference>
<evidence type="ECO:0000256" key="3">
    <source>
        <dbReference type="ARBA" id="ARBA00023242"/>
    </source>
</evidence>
<feature type="region of interest" description="Disordered" evidence="4">
    <location>
        <begin position="214"/>
        <end position="238"/>
    </location>
</feature>
<feature type="compositionally biased region" description="Polar residues" evidence="4">
    <location>
        <begin position="677"/>
        <end position="687"/>
    </location>
</feature>
<feature type="region of interest" description="Disordered" evidence="4">
    <location>
        <begin position="1"/>
        <end position="72"/>
    </location>
</feature>
<dbReference type="EC" id="4.6.1.16" evidence="6"/>
<dbReference type="GO" id="GO:0005634">
    <property type="term" value="C:nucleus"/>
    <property type="evidence" value="ECO:0007669"/>
    <property type="project" value="UniProtKB-SubCell"/>
</dbReference>
<evidence type="ECO:0000256" key="1">
    <source>
        <dbReference type="ARBA" id="ARBA00004123"/>
    </source>
</evidence>
<evidence type="ECO:0000256" key="2">
    <source>
        <dbReference type="ARBA" id="ARBA00022763"/>
    </source>
</evidence>
<feature type="region of interest" description="Disordered" evidence="4">
    <location>
        <begin position="517"/>
        <end position="795"/>
    </location>
</feature>
<organism evidence="6 7">
    <name type="scientific">Conoideocrella luteorostrata</name>
    <dbReference type="NCBI Taxonomy" id="1105319"/>
    <lineage>
        <taxon>Eukaryota</taxon>
        <taxon>Fungi</taxon>
        <taxon>Dikarya</taxon>
        <taxon>Ascomycota</taxon>
        <taxon>Pezizomycotina</taxon>
        <taxon>Sordariomycetes</taxon>
        <taxon>Hypocreomycetidae</taxon>
        <taxon>Hypocreales</taxon>
        <taxon>Clavicipitaceae</taxon>
        <taxon>Conoideocrella</taxon>
    </lineage>
</organism>
<dbReference type="AlphaFoldDB" id="A0AAJ0CU32"/>
<keyword evidence="3" id="KW-0539">Nucleus</keyword>
<keyword evidence="2" id="KW-0227">DNA damage</keyword>
<evidence type="ECO:0000259" key="5">
    <source>
        <dbReference type="PROSITE" id="PS50172"/>
    </source>
</evidence>
<dbReference type="SMART" id="SM00292">
    <property type="entry name" value="BRCT"/>
    <property type="match status" value="1"/>
</dbReference>
<dbReference type="EMBL" id="JASWJB010000039">
    <property type="protein sequence ID" value="KAK2608401.1"/>
    <property type="molecule type" value="Genomic_DNA"/>
</dbReference>
<dbReference type="PANTHER" id="PTHR15321">
    <property type="entry name" value="TUMOR SUPPRESSOR P53-BINDING PROTEIN 1"/>
    <property type="match status" value="1"/>
</dbReference>